<dbReference type="GO" id="GO:0000287">
    <property type="term" value="F:magnesium ion binding"/>
    <property type="evidence" value="ECO:0007669"/>
    <property type="project" value="UniProtKB-UniRule"/>
</dbReference>
<feature type="binding site" evidence="9">
    <location>
        <begin position="189"/>
        <end position="190"/>
    </location>
    <ligand>
        <name>2-[(2R,5Z)-2-carboxy-4-methylthiazol-5(2H)-ylidene]ethyl phosphate</name>
        <dbReference type="ChEBI" id="CHEBI:62899"/>
    </ligand>
</feature>
<feature type="binding site" evidence="9">
    <location>
        <position position="73"/>
    </location>
    <ligand>
        <name>4-amino-2-methyl-5-(diphosphooxymethyl)pyrimidine</name>
        <dbReference type="ChEBI" id="CHEBI:57841"/>
    </ligand>
</feature>
<organism evidence="13 14">
    <name type="scientific">Lacicoccus alkaliphilus DSM 16010</name>
    <dbReference type="NCBI Taxonomy" id="1123231"/>
    <lineage>
        <taxon>Bacteria</taxon>
        <taxon>Bacillati</taxon>
        <taxon>Bacillota</taxon>
        <taxon>Bacilli</taxon>
        <taxon>Bacillales</taxon>
        <taxon>Salinicoccaceae</taxon>
        <taxon>Lacicoccus</taxon>
    </lineage>
</organism>
<feature type="binding site" evidence="9">
    <location>
        <begin position="38"/>
        <end position="42"/>
    </location>
    <ligand>
        <name>4-amino-2-methyl-5-(diphosphooxymethyl)pyrimidine</name>
        <dbReference type="ChEBI" id="CHEBI:57841"/>
    </ligand>
</feature>
<dbReference type="UniPathway" id="UPA00060">
    <property type="reaction ID" value="UER00141"/>
</dbReference>
<feature type="binding site" evidence="9">
    <location>
        <position position="93"/>
    </location>
    <ligand>
        <name>Mg(2+)</name>
        <dbReference type="ChEBI" id="CHEBI:18420"/>
    </ligand>
</feature>
<dbReference type="RefSeq" id="WP_072709247.1">
    <property type="nucleotide sequence ID" value="NZ_FRCF01000003.1"/>
</dbReference>
<dbReference type="NCBIfam" id="TIGR00693">
    <property type="entry name" value="thiE"/>
    <property type="match status" value="1"/>
</dbReference>
<feature type="domain" description="Thiamine phosphate synthase/TenI" evidence="12">
    <location>
        <begin position="8"/>
        <end position="192"/>
    </location>
</feature>
<keyword evidence="4 9" id="KW-0460">Magnesium</keyword>
<comment type="catalytic activity">
    <reaction evidence="7 9 10">
        <text>2-(2-carboxy-4-methylthiazol-5-yl)ethyl phosphate + 4-amino-2-methyl-5-(diphosphooxymethyl)pyrimidine + 2 H(+) = thiamine phosphate + CO2 + diphosphate</text>
        <dbReference type="Rhea" id="RHEA:47848"/>
        <dbReference type="ChEBI" id="CHEBI:15378"/>
        <dbReference type="ChEBI" id="CHEBI:16526"/>
        <dbReference type="ChEBI" id="CHEBI:33019"/>
        <dbReference type="ChEBI" id="CHEBI:37575"/>
        <dbReference type="ChEBI" id="CHEBI:57841"/>
        <dbReference type="ChEBI" id="CHEBI:62890"/>
        <dbReference type="EC" id="2.5.1.3"/>
    </reaction>
</comment>
<comment type="function">
    <text evidence="9">Condenses 4-methyl-5-(beta-hydroxyethyl)thiazole monophosphate (THZ-P) and 2-methyl-4-amino-5-hydroxymethyl pyrimidine pyrophosphate (HMP-PP) to form thiamine monophosphate (TMP).</text>
</comment>
<evidence type="ECO:0000256" key="7">
    <source>
        <dbReference type="ARBA" id="ARBA00047851"/>
    </source>
</evidence>
<dbReference type="Proteomes" id="UP000184206">
    <property type="component" value="Unassembled WGS sequence"/>
</dbReference>
<evidence type="ECO:0000259" key="12">
    <source>
        <dbReference type="Pfam" id="PF02581"/>
    </source>
</evidence>
<evidence type="ECO:0000313" key="13">
    <source>
        <dbReference type="EMBL" id="SHL87767.1"/>
    </source>
</evidence>
<dbReference type="FunFam" id="3.20.20.70:FF:000096">
    <property type="entry name" value="Thiamine-phosphate synthase"/>
    <property type="match status" value="1"/>
</dbReference>
<sequence length="208" mass="22051">MNKKDLKLYFVYGSDQGDVERSLEVIRQALEAGITMFQLREKGEGALQGRALLDFARSVRALTLEYGVPFIVNDDAALAMEAGADGLHIGQDDIPPADLSAWFDEKIVGLSVGNAHELAASDLQEVDYIGTGPVFATQSKDDAGEAIGITGLEWMRNQVGPLPMVAIGGITHENYKACLDAGADGAAVISAIAGAEDVGQAVRRFLSL</sequence>
<dbReference type="InterPro" id="IPR034291">
    <property type="entry name" value="TMP_synthase"/>
</dbReference>
<dbReference type="GO" id="GO:0009229">
    <property type="term" value="P:thiamine diphosphate biosynthetic process"/>
    <property type="evidence" value="ECO:0007669"/>
    <property type="project" value="UniProtKB-UniRule"/>
</dbReference>
<accession>A0A1M7E7Q7</accession>
<dbReference type="EC" id="2.5.1.3" evidence="9"/>
<evidence type="ECO:0000256" key="3">
    <source>
        <dbReference type="ARBA" id="ARBA00022723"/>
    </source>
</evidence>
<evidence type="ECO:0000256" key="6">
    <source>
        <dbReference type="ARBA" id="ARBA00047334"/>
    </source>
</evidence>
<comment type="pathway">
    <text evidence="1 9 11">Cofactor biosynthesis; thiamine diphosphate biosynthesis; thiamine phosphate from 4-amino-2-methyl-5-diphosphomethylpyrimidine and 4-methyl-5-(2-phosphoethyl)-thiazole: step 1/1.</text>
</comment>
<evidence type="ECO:0000313" key="14">
    <source>
        <dbReference type="Proteomes" id="UP000184206"/>
    </source>
</evidence>
<protein>
    <recommendedName>
        <fullName evidence="9">Thiamine-phosphate synthase</fullName>
        <shortName evidence="9">TP synthase</shortName>
        <shortName evidence="9">TPS</shortName>
        <ecNumber evidence="9">2.5.1.3</ecNumber>
    </recommendedName>
    <alternativeName>
        <fullName evidence="9">Thiamine-phosphate pyrophosphorylase</fullName>
        <shortName evidence="9">TMP pyrophosphorylase</shortName>
        <shortName evidence="9">TMP-PPase</shortName>
    </alternativeName>
</protein>
<comment type="cofactor">
    <cofactor evidence="9">
        <name>Mg(2+)</name>
        <dbReference type="ChEBI" id="CHEBI:18420"/>
    </cofactor>
    <text evidence="9">Binds 1 Mg(2+) ion per subunit.</text>
</comment>
<proteinExistence type="inferred from homology"/>
<dbReference type="Gene3D" id="3.20.20.70">
    <property type="entry name" value="Aldolase class I"/>
    <property type="match status" value="1"/>
</dbReference>
<evidence type="ECO:0000256" key="10">
    <source>
        <dbReference type="RuleBase" id="RU003826"/>
    </source>
</evidence>
<evidence type="ECO:0000256" key="11">
    <source>
        <dbReference type="RuleBase" id="RU004253"/>
    </source>
</evidence>
<keyword evidence="3 9" id="KW-0479">Metal-binding</keyword>
<keyword evidence="5 9" id="KW-0784">Thiamine biosynthesis</keyword>
<evidence type="ECO:0000256" key="4">
    <source>
        <dbReference type="ARBA" id="ARBA00022842"/>
    </source>
</evidence>
<dbReference type="InterPro" id="IPR036206">
    <property type="entry name" value="ThiamineP_synth_sf"/>
</dbReference>
<feature type="binding site" evidence="9">
    <location>
        <position position="74"/>
    </location>
    <ligand>
        <name>Mg(2+)</name>
        <dbReference type="ChEBI" id="CHEBI:18420"/>
    </ligand>
</feature>
<evidence type="ECO:0000256" key="5">
    <source>
        <dbReference type="ARBA" id="ARBA00022977"/>
    </source>
</evidence>
<dbReference type="CDD" id="cd00564">
    <property type="entry name" value="TMP_TenI"/>
    <property type="match status" value="1"/>
</dbReference>
<evidence type="ECO:0000256" key="8">
    <source>
        <dbReference type="ARBA" id="ARBA00047883"/>
    </source>
</evidence>
<keyword evidence="14" id="KW-1185">Reference proteome</keyword>
<dbReference type="GO" id="GO:0004789">
    <property type="term" value="F:thiamine-phosphate diphosphorylase activity"/>
    <property type="evidence" value="ECO:0007669"/>
    <property type="project" value="UniProtKB-UniRule"/>
</dbReference>
<comment type="catalytic activity">
    <reaction evidence="6 9 10">
        <text>4-methyl-5-(2-phosphooxyethyl)-thiazole + 4-amino-2-methyl-5-(diphosphooxymethyl)pyrimidine + H(+) = thiamine phosphate + diphosphate</text>
        <dbReference type="Rhea" id="RHEA:22328"/>
        <dbReference type="ChEBI" id="CHEBI:15378"/>
        <dbReference type="ChEBI" id="CHEBI:33019"/>
        <dbReference type="ChEBI" id="CHEBI:37575"/>
        <dbReference type="ChEBI" id="CHEBI:57841"/>
        <dbReference type="ChEBI" id="CHEBI:58296"/>
        <dbReference type="EC" id="2.5.1.3"/>
    </reaction>
</comment>
<dbReference type="PANTHER" id="PTHR20857">
    <property type="entry name" value="THIAMINE-PHOSPHATE PYROPHOSPHORYLASE"/>
    <property type="match status" value="1"/>
</dbReference>
<keyword evidence="2 9" id="KW-0808">Transferase</keyword>
<evidence type="ECO:0000256" key="1">
    <source>
        <dbReference type="ARBA" id="ARBA00005165"/>
    </source>
</evidence>
<dbReference type="GO" id="GO:0009228">
    <property type="term" value="P:thiamine biosynthetic process"/>
    <property type="evidence" value="ECO:0007669"/>
    <property type="project" value="UniProtKB-KW"/>
</dbReference>
<feature type="binding site" evidence="9">
    <location>
        <begin position="137"/>
        <end position="139"/>
    </location>
    <ligand>
        <name>2-[(2R,5Z)-2-carboxy-4-methylthiazol-5(2H)-ylidene]ethyl phosphate</name>
        <dbReference type="ChEBI" id="CHEBI:62899"/>
    </ligand>
</feature>
<feature type="binding site" evidence="9">
    <location>
        <position position="111"/>
    </location>
    <ligand>
        <name>4-amino-2-methyl-5-(diphosphooxymethyl)pyrimidine</name>
        <dbReference type="ChEBI" id="CHEBI:57841"/>
    </ligand>
</feature>
<gene>
    <name evidence="9" type="primary">thiE</name>
    <name evidence="13" type="ORF">SAMN02745189_01130</name>
</gene>
<dbReference type="EMBL" id="FRCF01000003">
    <property type="protein sequence ID" value="SHL87767.1"/>
    <property type="molecule type" value="Genomic_DNA"/>
</dbReference>
<dbReference type="SUPFAM" id="SSF51391">
    <property type="entry name" value="Thiamin phosphate synthase"/>
    <property type="match status" value="1"/>
</dbReference>
<name>A0A1M7E7Q7_9BACL</name>
<dbReference type="HAMAP" id="MF_00097">
    <property type="entry name" value="TMP_synthase"/>
    <property type="match status" value="1"/>
</dbReference>
<evidence type="ECO:0000256" key="2">
    <source>
        <dbReference type="ARBA" id="ARBA00022679"/>
    </source>
</evidence>
<dbReference type="GO" id="GO:0005737">
    <property type="term" value="C:cytoplasm"/>
    <property type="evidence" value="ECO:0007669"/>
    <property type="project" value="TreeGrafter"/>
</dbReference>
<dbReference type="Pfam" id="PF02581">
    <property type="entry name" value="TMP-TENI"/>
    <property type="match status" value="1"/>
</dbReference>
<feature type="binding site" evidence="9">
    <location>
        <position position="169"/>
    </location>
    <ligand>
        <name>2-[(2R,5Z)-2-carboxy-4-methylthiazol-5(2H)-ylidene]ethyl phosphate</name>
        <dbReference type="ChEBI" id="CHEBI:62899"/>
    </ligand>
</feature>
<reference evidence="13 14" key="1">
    <citation type="submission" date="2016-11" db="EMBL/GenBank/DDBJ databases">
        <authorList>
            <person name="Jaros S."/>
            <person name="Januszkiewicz K."/>
            <person name="Wedrychowicz H."/>
        </authorList>
    </citation>
    <scope>NUCLEOTIDE SEQUENCE [LARGE SCALE GENOMIC DNA]</scope>
    <source>
        <strain evidence="13 14">DSM 16010</strain>
    </source>
</reference>
<dbReference type="STRING" id="1123231.SAMN02745189_01130"/>
<dbReference type="AlphaFoldDB" id="A0A1M7E7Q7"/>
<dbReference type="InterPro" id="IPR013785">
    <property type="entry name" value="Aldolase_TIM"/>
</dbReference>
<comment type="catalytic activity">
    <reaction evidence="8 9 10">
        <text>2-[(2R,5Z)-2-carboxy-4-methylthiazol-5(2H)-ylidene]ethyl phosphate + 4-amino-2-methyl-5-(diphosphooxymethyl)pyrimidine + 2 H(+) = thiamine phosphate + CO2 + diphosphate</text>
        <dbReference type="Rhea" id="RHEA:47844"/>
        <dbReference type="ChEBI" id="CHEBI:15378"/>
        <dbReference type="ChEBI" id="CHEBI:16526"/>
        <dbReference type="ChEBI" id="CHEBI:33019"/>
        <dbReference type="ChEBI" id="CHEBI:37575"/>
        <dbReference type="ChEBI" id="CHEBI:57841"/>
        <dbReference type="ChEBI" id="CHEBI:62899"/>
        <dbReference type="EC" id="2.5.1.3"/>
    </reaction>
</comment>
<dbReference type="OrthoDB" id="9812206at2"/>
<evidence type="ECO:0000256" key="9">
    <source>
        <dbReference type="HAMAP-Rule" id="MF_00097"/>
    </source>
</evidence>
<comment type="similarity">
    <text evidence="9 10">Belongs to the thiamine-phosphate synthase family.</text>
</comment>
<dbReference type="InterPro" id="IPR022998">
    <property type="entry name" value="ThiamineP_synth_TenI"/>
</dbReference>
<dbReference type="PANTHER" id="PTHR20857:SF15">
    <property type="entry name" value="THIAMINE-PHOSPHATE SYNTHASE"/>
    <property type="match status" value="1"/>
</dbReference>
<feature type="binding site" evidence="9">
    <location>
        <position position="140"/>
    </location>
    <ligand>
        <name>4-amino-2-methyl-5-(diphosphooxymethyl)pyrimidine</name>
        <dbReference type="ChEBI" id="CHEBI:57841"/>
    </ligand>
</feature>